<dbReference type="InterPro" id="IPR002885">
    <property type="entry name" value="PPR_rpt"/>
</dbReference>
<dbReference type="PANTHER" id="PTHR47926:SF347">
    <property type="entry name" value="PENTATRICOPEPTIDE REPEAT-CONTAINING PROTEIN"/>
    <property type="match status" value="1"/>
</dbReference>
<dbReference type="InterPro" id="IPR046960">
    <property type="entry name" value="PPR_At4g14850-like_plant"/>
</dbReference>
<dbReference type="GO" id="GO:0009451">
    <property type="term" value="P:RNA modification"/>
    <property type="evidence" value="ECO:0007669"/>
    <property type="project" value="InterPro"/>
</dbReference>
<dbReference type="AlphaFoldDB" id="A0AAV1SS09"/>
<evidence type="ECO:0008006" key="5">
    <source>
        <dbReference type="Google" id="ProtNLM"/>
    </source>
</evidence>
<organism evidence="3 4">
    <name type="scientific">Dovyalis caffra</name>
    <dbReference type="NCBI Taxonomy" id="77055"/>
    <lineage>
        <taxon>Eukaryota</taxon>
        <taxon>Viridiplantae</taxon>
        <taxon>Streptophyta</taxon>
        <taxon>Embryophyta</taxon>
        <taxon>Tracheophyta</taxon>
        <taxon>Spermatophyta</taxon>
        <taxon>Magnoliopsida</taxon>
        <taxon>eudicotyledons</taxon>
        <taxon>Gunneridae</taxon>
        <taxon>Pentapetalae</taxon>
        <taxon>rosids</taxon>
        <taxon>fabids</taxon>
        <taxon>Malpighiales</taxon>
        <taxon>Salicaceae</taxon>
        <taxon>Flacourtieae</taxon>
        <taxon>Dovyalis</taxon>
    </lineage>
</organism>
<dbReference type="Gene3D" id="1.25.40.10">
    <property type="entry name" value="Tetratricopeptide repeat domain"/>
    <property type="match status" value="2"/>
</dbReference>
<name>A0AAV1SS09_9ROSI</name>
<dbReference type="Proteomes" id="UP001314170">
    <property type="component" value="Unassembled WGS sequence"/>
</dbReference>
<keyword evidence="1" id="KW-0677">Repeat</keyword>
<dbReference type="Pfam" id="PF01535">
    <property type="entry name" value="PPR"/>
    <property type="match status" value="2"/>
</dbReference>
<feature type="repeat" description="PPR" evidence="2">
    <location>
        <begin position="126"/>
        <end position="160"/>
    </location>
</feature>
<accession>A0AAV1SS09</accession>
<dbReference type="GO" id="GO:0003723">
    <property type="term" value="F:RNA binding"/>
    <property type="evidence" value="ECO:0007669"/>
    <property type="project" value="InterPro"/>
</dbReference>
<dbReference type="PROSITE" id="PS51375">
    <property type="entry name" value="PPR"/>
    <property type="match status" value="2"/>
</dbReference>
<keyword evidence="4" id="KW-1185">Reference proteome</keyword>
<dbReference type="EMBL" id="CAWUPB010001195">
    <property type="protein sequence ID" value="CAK7355379.1"/>
    <property type="molecule type" value="Genomic_DNA"/>
</dbReference>
<proteinExistence type="predicted"/>
<evidence type="ECO:0000256" key="1">
    <source>
        <dbReference type="ARBA" id="ARBA00022737"/>
    </source>
</evidence>
<dbReference type="NCBIfam" id="TIGR00756">
    <property type="entry name" value="PPR"/>
    <property type="match status" value="1"/>
</dbReference>
<sequence>MLWFGHNSDNFTYPFVLKACGDLIDVEIGRGVRFEVVCGDMVLACAVFDRVPVRDLTSWNTVISGYVKNGEAEEDLRVFYIMREDGVFPDGNTLLGVLSACAQLVAVQLAKEVLGYVVRKSYELSNEFLNNSLIEMYCNCNSMDNARRLFEKMAWKDTVSWNSMFAGYVEKEDASESLTIFCHSLAIWATRGGIRPFIMNTEVTLIADLWAALLSACQLHQNVQQAEISAQKLFRTNLKHVVSYVGRYTWMLLRKDEMMQKGIPGGSTVLETDFVTAAIIGE</sequence>
<evidence type="ECO:0000313" key="4">
    <source>
        <dbReference type="Proteomes" id="UP001314170"/>
    </source>
</evidence>
<reference evidence="3 4" key="1">
    <citation type="submission" date="2024-01" db="EMBL/GenBank/DDBJ databases">
        <authorList>
            <person name="Waweru B."/>
        </authorList>
    </citation>
    <scope>NUCLEOTIDE SEQUENCE [LARGE SCALE GENOMIC DNA]</scope>
</reference>
<evidence type="ECO:0000256" key="2">
    <source>
        <dbReference type="PROSITE-ProRule" id="PRU00708"/>
    </source>
</evidence>
<dbReference type="InterPro" id="IPR011990">
    <property type="entry name" value="TPR-like_helical_dom_sf"/>
</dbReference>
<gene>
    <name evidence="3" type="ORF">DCAF_LOCUS25638</name>
</gene>
<comment type="caution">
    <text evidence="3">The sequence shown here is derived from an EMBL/GenBank/DDBJ whole genome shotgun (WGS) entry which is preliminary data.</text>
</comment>
<evidence type="ECO:0000313" key="3">
    <source>
        <dbReference type="EMBL" id="CAK7355379.1"/>
    </source>
</evidence>
<dbReference type="Pfam" id="PF13041">
    <property type="entry name" value="PPR_2"/>
    <property type="match status" value="1"/>
</dbReference>
<protein>
    <recommendedName>
        <fullName evidence="5">Pentatricopeptide repeat-containing protein</fullName>
    </recommendedName>
</protein>
<feature type="repeat" description="PPR" evidence="2">
    <location>
        <begin position="55"/>
        <end position="89"/>
    </location>
</feature>
<dbReference type="PANTHER" id="PTHR47926">
    <property type="entry name" value="PENTATRICOPEPTIDE REPEAT-CONTAINING PROTEIN"/>
    <property type="match status" value="1"/>
</dbReference>